<dbReference type="Proteomes" id="UP000727456">
    <property type="component" value="Unassembled WGS sequence"/>
</dbReference>
<reference evidence="3 4" key="1">
    <citation type="submission" date="2020-03" db="EMBL/GenBank/DDBJ databases">
        <title>Genomic Encyclopedia of Type Strains, Phase III (KMG-III): the genomes of soil and plant-associated and newly described type strains.</title>
        <authorList>
            <person name="Whitman W."/>
        </authorList>
    </citation>
    <scope>NUCLEOTIDE SEQUENCE [LARGE SCALE GENOMIC DNA]</scope>
    <source>
        <strain evidence="3 4">CECT 8804</strain>
    </source>
</reference>
<keyword evidence="4" id="KW-1185">Reference proteome</keyword>
<evidence type="ECO:0000313" key="4">
    <source>
        <dbReference type="Proteomes" id="UP000727456"/>
    </source>
</evidence>
<evidence type="ECO:0000259" key="2">
    <source>
        <dbReference type="Pfam" id="PF09335"/>
    </source>
</evidence>
<keyword evidence="1" id="KW-0472">Membrane</keyword>
<comment type="caution">
    <text evidence="3">The sequence shown here is derived from an EMBL/GenBank/DDBJ whole genome shotgun (WGS) entry which is preliminary data.</text>
</comment>
<evidence type="ECO:0000256" key="1">
    <source>
        <dbReference type="SAM" id="Phobius"/>
    </source>
</evidence>
<dbReference type="Pfam" id="PF09335">
    <property type="entry name" value="VTT_dom"/>
    <property type="match status" value="1"/>
</dbReference>
<dbReference type="InterPro" id="IPR051311">
    <property type="entry name" value="DedA_domain"/>
</dbReference>
<sequence>MAEGESFVLAGGALSQRGMFPAWQVALAAFGGSTTMDQTCFALGRWFRDWRWVRAVREKRALKTALGFVERHPNGYILAFRYLYGLRIVSPLAIGLTKIGWLRFMALNTFSAAVWAVAFTALGVFAGDAIDKMFGRVHSGLVLLLIILVLAGASSALVHHVVAKRTAKDTKAAEA</sequence>
<dbReference type="PANTHER" id="PTHR42709:SF2">
    <property type="entry name" value="INNER MEMBRANE PROTEIN YOHD"/>
    <property type="match status" value="1"/>
</dbReference>
<keyword evidence="1" id="KW-1133">Transmembrane helix</keyword>
<accession>A0ABX0TLN0</accession>
<proteinExistence type="predicted"/>
<feature type="transmembrane region" description="Helical" evidence="1">
    <location>
        <begin position="104"/>
        <end position="125"/>
    </location>
</feature>
<feature type="domain" description="VTT" evidence="2">
    <location>
        <begin position="5"/>
        <end position="123"/>
    </location>
</feature>
<name>A0ABX0TLN0_9SPHN</name>
<dbReference type="EMBL" id="JAAOZC010000001">
    <property type="protein sequence ID" value="NIJ06433.1"/>
    <property type="molecule type" value="Genomic_DNA"/>
</dbReference>
<feature type="transmembrane region" description="Helical" evidence="1">
    <location>
        <begin position="137"/>
        <end position="158"/>
    </location>
</feature>
<evidence type="ECO:0000313" key="3">
    <source>
        <dbReference type="EMBL" id="NIJ06433.1"/>
    </source>
</evidence>
<dbReference type="InterPro" id="IPR032816">
    <property type="entry name" value="VTT_dom"/>
</dbReference>
<gene>
    <name evidence="3" type="ORF">FHS31_000015</name>
</gene>
<dbReference type="PANTHER" id="PTHR42709">
    <property type="entry name" value="ALKALINE PHOSPHATASE LIKE PROTEIN"/>
    <property type="match status" value="1"/>
</dbReference>
<keyword evidence="1" id="KW-0812">Transmembrane</keyword>
<protein>
    <submittedName>
        <fullName evidence="3">Membrane protein DedA with SNARE-associated domain</fullName>
    </submittedName>
</protein>
<dbReference type="RefSeq" id="WP_167070903.1">
    <property type="nucleotide sequence ID" value="NZ_JAAOZC010000001.1"/>
</dbReference>
<organism evidence="3 4">
    <name type="scientific">Sphingomonas vulcanisoli</name>
    <dbReference type="NCBI Taxonomy" id="1658060"/>
    <lineage>
        <taxon>Bacteria</taxon>
        <taxon>Pseudomonadati</taxon>
        <taxon>Pseudomonadota</taxon>
        <taxon>Alphaproteobacteria</taxon>
        <taxon>Sphingomonadales</taxon>
        <taxon>Sphingomonadaceae</taxon>
        <taxon>Sphingomonas</taxon>
    </lineage>
</organism>